<evidence type="ECO:0000313" key="4">
    <source>
        <dbReference type="Proteomes" id="UP000078252"/>
    </source>
</evidence>
<comment type="caution">
    <text evidence="3">The sequence shown here is derived from an EMBL/GenBank/DDBJ whole genome shotgun (WGS) entry which is preliminary data.</text>
</comment>
<feature type="chain" id="PRO_5008042344" description="Secreted protein" evidence="2">
    <location>
        <begin position="32"/>
        <end position="168"/>
    </location>
</feature>
<dbReference type="PATRIC" id="fig|33881.3.peg.871"/>
<dbReference type="OrthoDB" id="7949713at2"/>
<feature type="region of interest" description="Disordered" evidence="1">
    <location>
        <begin position="149"/>
        <end position="168"/>
    </location>
</feature>
<evidence type="ECO:0000313" key="3">
    <source>
        <dbReference type="EMBL" id="KTR11751.1"/>
    </source>
</evidence>
<proteinExistence type="predicted"/>
<evidence type="ECO:0008006" key="5">
    <source>
        <dbReference type="Google" id="ProtNLM"/>
    </source>
</evidence>
<sequence length="168" mass="16936">MTTRTTALSTLAAVLLLPAILAGCSSTPTDAETESATGSRNDAALAIASCMRDRGHDYADPDTSGGRAPLQIPDGVDPDAYQSDLRECIGAAGGGAGSGQAAQAAPGATEADEAYAACLTEAGFDDFPDDVEEWNTYAPADQDAFDAASSTCGDDAYGDLASEMQQAG</sequence>
<dbReference type="STRING" id="33881.NS184_00840"/>
<accession>A0A175S2R7</accession>
<feature type="region of interest" description="Disordered" evidence="1">
    <location>
        <begin position="54"/>
        <end position="79"/>
    </location>
</feature>
<name>A0A175S2R7_9MICO</name>
<dbReference type="AlphaFoldDB" id="A0A175S2R7"/>
<dbReference type="RefSeq" id="WP_058724237.1">
    <property type="nucleotide sequence ID" value="NZ_LDQC01000002.1"/>
</dbReference>
<dbReference type="PROSITE" id="PS51257">
    <property type="entry name" value="PROKAR_LIPOPROTEIN"/>
    <property type="match status" value="1"/>
</dbReference>
<gene>
    <name evidence="3" type="ORF">NS184_00840</name>
</gene>
<keyword evidence="2" id="KW-0732">Signal</keyword>
<reference evidence="3 4" key="1">
    <citation type="journal article" date="2016" name="Front. Microbiol.">
        <title>Genomic Resource of Rice Seed Associated Bacteria.</title>
        <authorList>
            <person name="Midha S."/>
            <person name="Bansal K."/>
            <person name="Sharma S."/>
            <person name="Kumar N."/>
            <person name="Patil P.P."/>
            <person name="Chaudhry V."/>
            <person name="Patil P.B."/>
        </authorList>
    </citation>
    <scope>NUCLEOTIDE SEQUENCE [LARGE SCALE GENOMIC DNA]</scope>
    <source>
        <strain evidence="3 4">NS184</strain>
    </source>
</reference>
<dbReference type="EMBL" id="LDQC01000002">
    <property type="protein sequence ID" value="KTR11751.1"/>
    <property type="molecule type" value="Genomic_DNA"/>
</dbReference>
<feature type="signal peptide" evidence="2">
    <location>
        <begin position="1"/>
        <end position="31"/>
    </location>
</feature>
<protein>
    <recommendedName>
        <fullName evidence="5">Secreted protein</fullName>
    </recommendedName>
</protein>
<evidence type="ECO:0000256" key="1">
    <source>
        <dbReference type="SAM" id="MobiDB-lite"/>
    </source>
</evidence>
<dbReference type="Proteomes" id="UP000078252">
    <property type="component" value="Unassembled WGS sequence"/>
</dbReference>
<organism evidence="3 4">
    <name type="scientific">Curtobacterium luteum</name>
    <dbReference type="NCBI Taxonomy" id="33881"/>
    <lineage>
        <taxon>Bacteria</taxon>
        <taxon>Bacillati</taxon>
        <taxon>Actinomycetota</taxon>
        <taxon>Actinomycetes</taxon>
        <taxon>Micrococcales</taxon>
        <taxon>Microbacteriaceae</taxon>
        <taxon>Curtobacterium</taxon>
    </lineage>
</organism>
<evidence type="ECO:0000256" key="2">
    <source>
        <dbReference type="SAM" id="SignalP"/>
    </source>
</evidence>